<dbReference type="OrthoDB" id="9795573at2"/>
<dbReference type="InterPro" id="IPR011010">
    <property type="entry name" value="DNA_brk_join_enz"/>
</dbReference>
<dbReference type="Gene3D" id="1.10.150.130">
    <property type="match status" value="1"/>
</dbReference>
<dbReference type="InterPro" id="IPR013762">
    <property type="entry name" value="Integrase-like_cat_sf"/>
</dbReference>
<evidence type="ECO:0000259" key="5">
    <source>
        <dbReference type="PROSITE" id="PS51898"/>
    </source>
</evidence>
<keyword evidence="3" id="KW-0238">DNA-binding</keyword>
<reference evidence="6 7" key="1">
    <citation type="submission" date="2019-01" db="EMBL/GenBank/DDBJ databases">
        <title>Pseudolysobacter antarctica gen. nov., sp. nov., isolated from Fildes Peninsula, Antarctica.</title>
        <authorList>
            <person name="Wei Z."/>
            <person name="Peng F."/>
        </authorList>
    </citation>
    <scope>NUCLEOTIDE SEQUENCE [LARGE SCALE GENOMIC DNA]</scope>
    <source>
        <strain evidence="6 7">AQ6-296</strain>
    </source>
</reference>
<dbReference type="PANTHER" id="PTHR30629:SF2">
    <property type="entry name" value="PROPHAGE INTEGRASE INTS-RELATED"/>
    <property type="match status" value="1"/>
</dbReference>
<accession>A0A411HNR3</accession>
<comment type="similarity">
    <text evidence="1">Belongs to the 'phage' integrase family.</text>
</comment>
<evidence type="ECO:0000256" key="2">
    <source>
        <dbReference type="ARBA" id="ARBA00022908"/>
    </source>
</evidence>
<proteinExistence type="inferred from homology"/>
<dbReference type="Pfam" id="PF22022">
    <property type="entry name" value="Phage_int_M"/>
    <property type="match status" value="1"/>
</dbReference>
<evidence type="ECO:0000256" key="3">
    <source>
        <dbReference type="ARBA" id="ARBA00023125"/>
    </source>
</evidence>
<dbReference type="GO" id="GO:0003677">
    <property type="term" value="F:DNA binding"/>
    <property type="evidence" value="ECO:0007669"/>
    <property type="project" value="UniProtKB-KW"/>
</dbReference>
<dbReference type="PROSITE" id="PS51898">
    <property type="entry name" value="TYR_RECOMBINASE"/>
    <property type="match status" value="1"/>
</dbReference>
<dbReference type="InterPro" id="IPR038488">
    <property type="entry name" value="Integrase_DNA-bd_sf"/>
</dbReference>
<evidence type="ECO:0000313" key="6">
    <source>
        <dbReference type="EMBL" id="QBB72106.1"/>
    </source>
</evidence>
<dbReference type="InterPro" id="IPR025166">
    <property type="entry name" value="Integrase_DNA_bind_dom"/>
</dbReference>
<dbReference type="Pfam" id="PF13356">
    <property type="entry name" value="Arm-DNA-bind_3"/>
    <property type="match status" value="1"/>
</dbReference>
<keyword evidence="4" id="KW-0233">DNA recombination</keyword>
<sequence>MPKLTEKLIKSLKQKQKPYKVPDGDGLSLLVTAKNAKLWVWRFRFAGSENMLGLGPHPEVSLAEAREKSQFLRAAKRRNENPAEVWRRERGVGATSSSKRFRDVADEFLQKQSKGWTVLYLNKLVERLTKHVYPLLGNAPIDQIGVAQVLSVVNPVSAAGHLEQARRVLMLMAKIFRYAIMMEYATRNPAAGMRDAIAVSEPRHYASIIDPVGIGRLMRAIDGLESSLVTRCALKLIALTFARPGEVRGARWSEFDLKTGRWEIPASRRKLKKSAKENPKTPPHIVPLSAQSLLVLEELTAVTGSSEYLFPSVRSLGRSMSDGTLNGALRILGFNKSQMTAHGFRHMASTILNGDGFRPDAIERQLSHSGEGVRKIYNQADYIEERTEMMQYWANKLDEFRRIEH</sequence>
<dbReference type="RefSeq" id="WP_129835756.1">
    <property type="nucleotide sequence ID" value="NZ_CP035704.1"/>
</dbReference>
<evidence type="ECO:0000313" key="7">
    <source>
        <dbReference type="Proteomes" id="UP000291562"/>
    </source>
</evidence>
<dbReference type="GO" id="GO:0006310">
    <property type="term" value="P:DNA recombination"/>
    <property type="evidence" value="ECO:0007669"/>
    <property type="project" value="UniProtKB-KW"/>
</dbReference>
<dbReference type="CDD" id="cd00801">
    <property type="entry name" value="INT_P4_C"/>
    <property type="match status" value="1"/>
</dbReference>
<dbReference type="Pfam" id="PF00589">
    <property type="entry name" value="Phage_integrase"/>
    <property type="match status" value="1"/>
</dbReference>
<dbReference type="InterPro" id="IPR010998">
    <property type="entry name" value="Integrase_recombinase_N"/>
</dbReference>
<dbReference type="Gene3D" id="1.10.443.10">
    <property type="entry name" value="Intergrase catalytic core"/>
    <property type="match status" value="1"/>
</dbReference>
<dbReference type="Proteomes" id="UP000291562">
    <property type="component" value="Chromosome"/>
</dbReference>
<dbReference type="InterPro" id="IPR053876">
    <property type="entry name" value="Phage_int_M"/>
</dbReference>
<protein>
    <submittedName>
        <fullName evidence="6">DUF4102 domain-containing protein</fullName>
    </submittedName>
</protein>
<organism evidence="6 7">
    <name type="scientific">Pseudolysobacter antarcticus</name>
    <dbReference type="NCBI Taxonomy" id="2511995"/>
    <lineage>
        <taxon>Bacteria</taxon>
        <taxon>Pseudomonadati</taxon>
        <taxon>Pseudomonadota</taxon>
        <taxon>Gammaproteobacteria</taxon>
        <taxon>Lysobacterales</taxon>
        <taxon>Rhodanobacteraceae</taxon>
        <taxon>Pseudolysobacter</taxon>
    </lineage>
</organism>
<dbReference type="GO" id="GO:0015074">
    <property type="term" value="P:DNA integration"/>
    <property type="evidence" value="ECO:0007669"/>
    <property type="project" value="UniProtKB-KW"/>
</dbReference>
<dbReference type="EMBL" id="CP035704">
    <property type="protein sequence ID" value="QBB72106.1"/>
    <property type="molecule type" value="Genomic_DNA"/>
</dbReference>
<dbReference type="PANTHER" id="PTHR30629">
    <property type="entry name" value="PROPHAGE INTEGRASE"/>
    <property type="match status" value="1"/>
</dbReference>
<keyword evidence="7" id="KW-1185">Reference proteome</keyword>
<dbReference type="KEGG" id="xbc:ELE36_17990"/>
<dbReference type="InterPro" id="IPR002104">
    <property type="entry name" value="Integrase_catalytic"/>
</dbReference>
<keyword evidence="2" id="KW-0229">DNA integration</keyword>
<dbReference type="Gene3D" id="3.30.160.390">
    <property type="entry name" value="Integrase, DNA-binding domain"/>
    <property type="match status" value="1"/>
</dbReference>
<feature type="domain" description="Tyr recombinase" evidence="5">
    <location>
        <begin position="204"/>
        <end position="390"/>
    </location>
</feature>
<dbReference type="SUPFAM" id="SSF56349">
    <property type="entry name" value="DNA breaking-rejoining enzymes"/>
    <property type="match status" value="1"/>
</dbReference>
<dbReference type="InterPro" id="IPR050808">
    <property type="entry name" value="Phage_Integrase"/>
</dbReference>
<evidence type="ECO:0000256" key="4">
    <source>
        <dbReference type="ARBA" id="ARBA00023172"/>
    </source>
</evidence>
<name>A0A411HNR3_9GAMM</name>
<evidence type="ECO:0000256" key="1">
    <source>
        <dbReference type="ARBA" id="ARBA00008857"/>
    </source>
</evidence>
<gene>
    <name evidence="6" type="ORF">ELE36_17990</name>
</gene>
<dbReference type="AlphaFoldDB" id="A0A411HNR3"/>